<dbReference type="InterPro" id="IPR006671">
    <property type="entry name" value="Cyclin_N"/>
</dbReference>
<evidence type="ECO:0000313" key="9">
    <source>
        <dbReference type="EMBL" id="KMZ68449.1"/>
    </source>
</evidence>
<dbReference type="PANTHER" id="PTHR10177">
    <property type="entry name" value="CYCLINS"/>
    <property type="match status" value="1"/>
</dbReference>
<evidence type="ECO:0000256" key="6">
    <source>
        <dbReference type="SAM" id="MobiDB-lite"/>
    </source>
</evidence>
<organism evidence="9 10">
    <name type="scientific">Zostera marina</name>
    <name type="common">Eelgrass</name>
    <dbReference type="NCBI Taxonomy" id="29655"/>
    <lineage>
        <taxon>Eukaryota</taxon>
        <taxon>Viridiplantae</taxon>
        <taxon>Streptophyta</taxon>
        <taxon>Embryophyta</taxon>
        <taxon>Tracheophyta</taxon>
        <taxon>Spermatophyta</taxon>
        <taxon>Magnoliopsida</taxon>
        <taxon>Liliopsida</taxon>
        <taxon>Zosteraceae</taxon>
        <taxon>Zostera</taxon>
    </lineage>
</organism>
<dbReference type="Proteomes" id="UP000036987">
    <property type="component" value="Unassembled WGS sequence"/>
</dbReference>
<dbReference type="Gene3D" id="1.10.472.10">
    <property type="entry name" value="Cyclin-like"/>
    <property type="match status" value="2"/>
</dbReference>
<dbReference type="InterPro" id="IPR039361">
    <property type="entry name" value="Cyclin"/>
</dbReference>
<dbReference type="GO" id="GO:0000307">
    <property type="term" value="C:cyclin-dependent protein kinase holoenzyme complex"/>
    <property type="evidence" value="ECO:0000318"/>
    <property type="project" value="GO_Central"/>
</dbReference>
<feature type="domain" description="Cyclin C-terminal" evidence="8">
    <location>
        <begin position="145"/>
        <end position="255"/>
    </location>
</feature>
<proteinExistence type="inferred from homology"/>
<keyword evidence="4" id="KW-0131">Cell cycle</keyword>
<protein>
    <submittedName>
        <fullName evidence="9">Putative Cyclin d</fullName>
    </submittedName>
</protein>
<evidence type="ECO:0000256" key="3">
    <source>
        <dbReference type="ARBA" id="ARBA00023127"/>
    </source>
</evidence>
<dbReference type="InterPro" id="IPR013763">
    <property type="entry name" value="Cyclin-like_dom"/>
</dbReference>
<dbReference type="SUPFAM" id="SSF47954">
    <property type="entry name" value="Cyclin-like"/>
    <property type="match status" value="2"/>
</dbReference>
<comment type="caution">
    <text evidence="9">The sequence shown here is derived from an EMBL/GenBank/DDBJ whole genome shotgun (WGS) entry which is preliminary data.</text>
</comment>
<dbReference type="InterPro" id="IPR004367">
    <property type="entry name" value="Cyclin_C-dom"/>
</dbReference>
<dbReference type="InterPro" id="IPR048258">
    <property type="entry name" value="Cyclins_cyclin-box"/>
</dbReference>
<comment type="similarity">
    <text evidence="1">Belongs to the cyclin family. Cyclin D subfamily.</text>
</comment>
<keyword evidence="3 5" id="KW-0195">Cyclin</keyword>
<dbReference type="OMA" id="GIENACA"/>
<reference evidence="10" key="1">
    <citation type="journal article" date="2016" name="Nature">
        <title>The genome of the seagrass Zostera marina reveals angiosperm adaptation to the sea.</title>
        <authorList>
            <person name="Olsen J.L."/>
            <person name="Rouze P."/>
            <person name="Verhelst B."/>
            <person name="Lin Y.-C."/>
            <person name="Bayer T."/>
            <person name="Collen J."/>
            <person name="Dattolo E."/>
            <person name="De Paoli E."/>
            <person name="Dittami S."/>
            <person name="Maumus F."/>
            <person name="Michel G."/>
            <person name="Kersting A."/>
            <person name="Lauritano C."/>
            <person name="Lohaus R."/>
            <person name="Toepel M."/>
            <person name="Tonon T."/>
            <person name="Vanneste K."/>
            <person name="Amirebrahimi M."/>
            <person name="Brakel J."/>
            <person name="Bostroem C."/>
            <person name="Chovatia M."/>
            <person name="Grimwood J."/>
            <person name="Jenkins J.W."/>
            <person name="Jueterbock A."/>
            <person name="Mraz A."/>
            <person name="Stam W.T."/>
            <person name="Tice H."/>
            <person name="Bornberg-Bauer E."/>
            <person name="Green P.J."/>
            <person name="Pearson G.A."/>
            <person name="Procaccini G."/>
            <person name="Duarte C.M."/>
            <person name="Schmutz J."/>
            <person name="Reusch T.B.H."/>
            <person name="Van de Peer Y."/>
        </authorList>
    </citation>
    <scope>NUCLEOTIDE SEQUENCE [LARGE SCALE GENOMIC DNA]</scope>
    <source>
        <strain evidence="10">cv. Finnish</strain>
    </source>
</reference>
<keyword evidence="10" id="KW-1185">Reference proteome</keyword>
<evidence type="ECO:0000256" key="1">
    <source>
        <dbReference type="ARBA" id="ARBA00009065"/>
    </source>
</evidence>
<evidence type="ECO:0000256" key="2">
    <source>
        <dbReference type="ARBA" id="ARBA00022618"/>
    </source>
</evidence>
<dbReference type="GO" id="GO:0000082">
    <property type="term" value="P:G1/S transition of mitotic cell cycle"/>
    <property type="evidence" value="ECO:0000318"/>
    <property type="project" value="GO_Central"/>
</dbReference>
<dbReference type="GO" id="GO:0005737">
    <property type="term" value="C:cytoplasm"/>
    <property type="evidence" value="ECO:0000318"/>
    <property type="project" value="GO_Central"/>
</dbReference>
<dbReference type="OrthoDB" id="5590282at2759"/>
<evidence type="ECO:0000259" key="7">
    <source>
        <dbReference type="SMART" id="SM00385"/>
    </source>
</evidence>
<name>A0A0K9PHJ8_ZOSMR</name>
<accession>A0A0K9PHJ8</accession>
<dbReference type="GO" id="GO:0005634">
    <property type="term" value="C:nucleus"/>
    <property type="evidence" value="ECO:0000318"/>
    <property type="project" value="GO_Central"/>
</dbReference>
<evidence type="ECO:0000259" key="8">
    <source>
        <dbReference type="SMART" id="SM01332"/>
    </source>
</evidence>
<dbReference type="FunFam" id="1.10.472.10:FF:000040">
    <property type="entry name" value="D6-type cyclin"/>
    <property type="match status" value="1"/>
</dbReference>
<dbReference type="EMBL" id="LFYR01000839">
    <property type="protein sequence ID" value="KMZ68449.1"/>
    <property type="molecule type" value="Genomic_DNA"/>
</dbReference>
<dbReference type="GO" id="GO:0051301">
    <property type="term" value="P:cell division"/>
    <property type="evidence" value="ECO:0007669"/>
    <property type="project" value="UniProtKB-KW"/>
</dbReference>
<dbReference type="SMART" id="SM01332">
    <property type="entry name" value="Cyclin_C"/>
    <property type="match status" value="1"/>
</dbReference>
<dbReference type="CDD" id="cd20543">
    <property type="entry name" value="CYCLIN_AtCycD-like_rpt1"/>
    <property type="match status" value="1"/>
</dbReference>
<keyword evidence="2" id="KW-0132">Cell division</keyword>
<dbReference type="Pfam" id="PF00134">
    <property type="entry name" value="Cyclin_N"/>
    <property type="match status" value="1"/>
</dbReference>
<evidence type="ECO:0000256" key="4">
    <source>
        <dbReference type="ARBA" id="ARBA00023306"/>
    </source>
</evidence>
<dbReference type="GO" id="GO:0016538">
    <property type="term" value="F:cyclin-dependent protein serine/threonine kinase regulator activity"/>
    <property type="evidence" value="ECO:0000318"/>
    <property type="project" value="GO_Central"/>
</dbReference>
<dbReference type="Pfam" id="PF02984">
    <property type="entry name" value="Cyclin_C"/>
    <property type="match status" value="1"/>
</dbReference>
<dbReference type="FunFam" id="1.10.472.10:FF:000034">
    <property type="entry name" value="D2/4-type cyclin"/>
    <property type="match status" value="1"/>
</dbReference>
<dbReference type="InterPro" id="IPR036915">
    <property type="entry name" value="Cyclin-like_sf"/>
</dbReference>
<gene>
    <name evidence="9" type="ORF">ZOSMA_23G01060</name>
</gene>
<sequence>MFMDFPLMSDECLALSVSQESDHLPRNDYSRRLLSGALEISVRREAIDWIGKVHAHYSFGPLSAYLSINYLDRFLSFYELPQGKAWMTQLLSVACLSLAAKMEETEVPQSLDLQIGDAKFIFEPKTIQRMELLVLSTLGWRMRAVTPFSFTDYFLHKFNNGKSPSRSSISRSVDLILNTITRIDFLEFRPSEVAAAVALCITGETHMIDATKTLSYCNFINQERAIRCYEVTKDMALIRRPYKSSSGSASSVPQSPIGVLDNACQSYKSDDTVTVGSLPNSQHCSPDAKKRKINTQLPSS</sequence>
<feature type="region of interest" description="Disordered" evidence="6">
    <location>
        <begin position="277"/>
        <end position="300"/>
    </location>
</feature>
<evidence type="ECO:0000256" key="5">
    <source>
        <dbReference type="RuleBase" id="RU000383"/>
    </source>
</evidence>
<dbReference type="CDD" id="cd20544">
    <property type="entry name" value="CYCLIN_AtCycD-like_rpt2"/>
    <property type="match status" value="1"/>
</dbReference>
<feature type="domain" description="Cyclin-like" evidence="7">
    <location>
        <begin position="48"/>
        <end position="136"/>
    </location>
</feature>
<dbReference type="AlphaFoldDB" id="A0A0K9PHJ8"/>
<evidence type="ECO:0000313" key="10">
    <source>
        <dbReference type="Proteomes" id="UP000036987"/>
    </source>
</evidence>
<dbReference type="STRING" id="29655.A0A0K9PHJ8"/>
<dbReference type="PROSITE" id="PS00292">
    <property type="entry name" value="CYCLINS"/>
    <property type="match status" value="1"/>
</dbReference>
<dbReference type="SMART" id="SM00385">
    <property type="entry name" value="CYCLIN"/>
    <property type="match status" value="1"/>
</dbReference>